<sequence>MKKIIIRPIGIIRTPYKTHKGMPIQGKFKPKIKGKAILLQKYVEGLKDLEGFSHAILLWHIHKSKEERLLTKPFMEDVIHGVFSTRNPHRPNHIGFSIVKIEKIRNNVMTFSEVDMLDGTPLLDIKPYMAEVDTRENVRTGWAQKHLTKGRLPTKAIHGKLVDQRV</sequence>
<evidence type="ECO:0000256" key="1">
    <source>
        <dbReference type="ARBA" id="ARBA00022691"/>
    </source>
</evidence>
<dbReference type="NCBIfam" id="TIGR00104">
    <property type="entry name" value="tRNA_TsaA"/>
    <property type="match status" value="1"/>
</dbReference>
<evidence type="ECO:0000259" key="3">
    <source>
        <dbReference type="PROSITE" id="PS51668"/>
    </source>
</evidence>
<keyword evidence="4" id="KW-0489">Methyltransferase</keyword>
<keyword evidence="5" id="KW-1185">Reference proteome</keyword>
<dbReference type="AlphaFoldDB" id="A0A410P6T6"/>
<keyword evidence="4" id="KW-0808">Transferase</keyword>
<accession>A0A410P6T6</accession>
<dbReference type="GO" id="GO:0032259">
    <property type="term" value="P:methylation"/>
    <property type="evidence" value="ECO:0007669"/>
    <property type="project" value="UniProtKB-KW"/>
</dbReference>
<dbReference type="GO" id="GO:0008168">
    <property type="term" value="F:methyltransferase activity"/>
    <property type="evidence" value="ECO:0007669"/>
    <property type="project" value="UniProtKB-KW"/>
</dbReference>
<dbReference type="Proteomes" id="UP000287243">
    <property type="component" value="Chromosome"/>
</dbReference>
<dbReference type="SUPFAM" id="SSF118196">
    <property type="entry name" value="YaeB-like"/>
    <property type="match status" value="1"/>
</dbReference>
<gene>
    <name evidence="4" type="ORF">BU251_08690</name>
</gene>
<dbReference type="KEGG" id="vai:BU251_08690"/>
<dbReference type="Pfam" id="PF01980">
    <property type="entry name" value="TrmO_N"/>
    <property type="match status" value="1"/>
</dbReference>
<keyword evidence="1" id="KW-0949">S-adenosyl-L-methionine</keyword>
<comment type="similarity">
    <text evidence="2">Belongs to the tRNA methyltransferase O family.</text>
</comment>
<name>A0A410P6T6_VELA1</name>
<dbReference type="InterPro" id="IPR023370">
    <property type="entry name" value="TrmO-like_N"/>
</dbReference>
<dbReference type="Gene3D" id="2.40.30.70">
    <property type="entry name" value="YaeB-like"/>
    <property type="match status" value="1"/>
</dbReference>
<evidence type="ECO:0000313" key="5">
    <source>
        <dbReference type="Proteomes" id="UP000287243"/>
    </source>
</evidence>
<dbReference type="PANTHER" id="PTHR12818">
    <property type="entry name" value="TRNA (ADENINE(37)-N6)-METHYLTRANSFERASE"/>
    <property type="match status" value="1"/>
</dbReference>
<dbReference type="PROSITE" id="PS51668">
    <property type="entry name" value="TSAA_2"/>
    <property type="match status" value="1"/>
</dbReference>
<evidence type="ECO:0000313" key="4">
    <source>
        <dbReference type="EMBL" id="QAT17791.1"/>
    </source>
</evidence>
<dbReference type="CDD" id="cd09281">
    <property type="entry name" value="UPF0066"/>
    <property type="match status" value="1"/>
</dbReference>
<dbReference type="InterPro" id="IPR036414">
    <property type="entry name" value="YaeB_N_sf"/>
</dbReference>
<dbReference type="EMBL" id="CP019384">
    <property type="protein sequence ID" value="QAT17791.1"/>
    <property type="molecule type" value="Genomic_DNA"/>
</dbReference>
<protein>
    <submittedName>
        <fullName evidence="4">tRNA (N6-threonylcarbamoyladenosine(37)-N6)-methyltransferase TrmO</fullName>
    </submittedName>
</protein>
<feature type="domain" description="TsaA-like" evidence="3">
    <location>
        <begin position="6"/>
        <end position="137"/>
    </location>
</feature>
<organism evidence="4 5">
    <name type="scientific">Velamenicoccus archaeovorus</name>
    <dbReference type="NCBI Taxonomy" id="1930593"/>
    <lineage>
        <taxon>Bacteria</taxon>
        <taxon>Pseudomonadati</taxon>
        <taxon>Candidatus Omnitrophota</taxon>
        <taxon>Candidatus Velamenicoccus</taxon>
    </lineage>
</organism>
<dbReference type="InterPro" id="IPR040372">
    <property type="entry name" value="YaeB-like"/>
</dbReference>
<dbReference type="InterPro" id="IPR036413">
    <property type="entry name" value="YaeB-like_sf"/>
</dbReference>
<proteinExistence type="inferred from homology"/>
<dbReference type="RefSeq" id="WP_128700758.1">
    <property type="nucleotide sequence ID" value="NZ_CP019384.1"/>
</dbReference>
<reference evidence="4 5" key="1">
    <citation type="submission" date="2017-01" db="EMBL/GenBank/DDBJ databases">
        <title>First insights into the biology of 'candidatus Vampirococcus archaeovorus'.</title>
        <authorList>
            <person name="Kizina J."/>
            <person name="Jordan S."/>
            <person name="Stueber K."/>
            <person name="Reinhardt R."/>
            <person name="Harder J."/>
        </authorList>
    </citation>
    <scope>NUCLEOTIDE SEQUENCE [LARGE SCALE GENOMIC DNA]</scope>
    <source>
        <strain evidence="4 5">LiM</strain>
    </source>
</reference>
<dbReference type="OrthoDB" id="9804309at2"/>
<dbReference type="PANTHER" id="PTHR12818:SF0">
    <property type="entry name" value="TRNA (ADENINE(37)-N6)-METHYLTRANSFERASE"/>
    <property type="match status" value="1"/>
</dbReference>
<evidence type="ECO:0000256" key="2">
    <source>
        <dbReference type="ARBA" id="ARBA00033753"/>
    </source>
</evidence>